<dbReference type="InterPro" id="IPR000198">
    <property type="entry name" value="RhoGAP_dom"/>
</dbReference>
<feature type="compositionally biased region" description="Basic and acidic residues" evidence="6">
    <location>
        <begin position="451"/>
        <end position="468"/>
    </location>
</feature>
<feature type="compositionally biased region" description="Basic and acidic residues" evidence="6">
    <location>
        <begin position="611"/>
        <end position="625"/>
    </location>
</feature>
<feature type="compositionally biased region" description="Basic and acidic residues" evidence="6">
    <location>
        <begin position="317"/>
        <end position="333"/>
    </location>
</feature>
<keyword evidence="4" id="KW-0440">LIM domain</keyword>
<dbReference type="AlphaFoldDB" id="A0A2B7XRB7"/>
<evidence type="ECO:0000256" key="5">
    <source>
        <dbReference type="SAM" id="Coils"/>
    </source>
</evidence>
<evidence type="ECO:0000313" key="9">
    <source>
        <dbReference type="EMBL" id="PGH11520.1"/>
    </source>
</evidence>
<feature type="compositionally biased region" description="Polar residues" evidence="6">
    <location>
        <begin position="181"/>
        <end position="191"/>
    </location>
</feature>
<dbReference type="Pfam" id="PF00620">
    <property type="entry name" value="RhoGAP"/>
    <property type="match status" value="1"/>
</dbReference>
<feature type="region of interest" description="Disordered" evidence="6">
    <location>
        <begin position="279"/>
        <end position="565"/>
    </location>
</feature>
<dbReference type="GO" id="GO:0005938">
    <property type="term" value="C:cell cortex"/>
    <property type="evidence" value="ECO:0007669"/>
    <property type="project" value="UniProtKB-ARBA"/>
</dbReference>
<gene>
    <name evidence="9" type="ORF">AJ80_07086</name>
</gene>
<dbReference type="FunFam" id="2.10.110.10:FF:000121">
    <property type="entry name" value="Rho GTPase activator Rga"/>
    <property type="match status" value="1"/>
</dbReference>
<evidence type="ECO:0000256" key="1">
    <source>
        <dbReference type="ARBA" id="ARBA00022468"/>
    </source>
</evidence>
<dbReference type="SMART" id="SM00324">
    <property type="entry name" value="RhoGAP"/>
    <property type="match status" value="1"/>
</dbReference>
<dbReference type="CDD" id="cd09394">
    <property type="entry name" value="LIM1_Rga"/>
    <property type="match status" value="1"/>
</dbReference>
<dbReference type="GO" id="GO:0007165">
    <property type="term" value="P:signal transduction"/>
    <property type="evidence" value="ECO:0007669"/>
    <property type="project" value="InterPro"/>
</dbReference>
<feature type="compositionally biased region" description="Basic and acidic residues" evidence="6">
    <location>
        <begin position="196"/>
        <end position="213"/>
    </location>
</feature>
<dbReference type="GO" id="GO:0005096">
    <property type="term" value="F:GTPase activator activity"/>
    <property type="evidence" value="ECO:0007669"/>
    <property type="project" value="UniProtKB-KW"/>
</dbReference>
<name>A0A2B7XRB7_POLH7</name>
<dbReference type="FunFam" id="1.10.555.10:FF:000043">
    <property type="entry name" value="Rho GTPase activator Rga"/>
    <property type="match status" value="1"/>
</dbReference>
<dbReference type="EMBL" id="PDNA01000131">
    <property type="protein sequence ID" value="PGH11520.1"/>
    <property type="molecule type" value="Genomic_DNA"/>
</dbReference>
<dbReference type="PANTHER" id="PTHR23176:SF128">
    <property type="entry name" value="RHO GTPASE-ACTIVATING PROTEIN RGD1"/>
    <property type="match status" value="1"/>
</dbReference>
<dbReference type="PROSITE" id="PS50023">
    <property type="entry name" value="LIM_DOMAIN_2"/>
    <property type="match status" value="1"/>
</dbReference>
<evidence type="ECO:0000256" key="6">
    <source>
        <dbReference type="SAM" id="MobiDB-lite"/>
    </source>
</evidence>
<feature type="compositionally biased region" description="Polar residues" evidence="6">
    <location>
        <begin position="629"/>
        <end position="647"/>
    </location>
</feature>
<dbReference type="SUPFAM" id="SSF48350">
    <property type="entry name" value="GTPase activation domain, GAP"/>
    <property type="match status" value="1"/>
</dbReference>
<feature type="compositionally biased region" description="Basic and acidic residues" evidence="6">
    <location>
        <begin position="363"/>
        <end position="380"/>
    </location>
</feature>
<feature type="domain" description="LIM zinc-binding" evidence="7">
    <location>
        <begin position="25"/>
        <end position="87"/>
    </location>
</feature>
<keyword evidence="10" id="KW-1185">Reference proteome</keyword>
<feature type="region of interest" description="Disordered" evidence="6">
    <location>
        <begin position="970"/>
        <end position="989"/>
    </location>
</feature>
<feature type="region of interest" description="Disordered" evidence="6">
    <location>
        <begin position="143"/>
        <end position="229"/>
    </location>
</feature>
<accession>A0A2B7XRB7</accession>
<dbReference type="CDD" id="cd09395">
    <property type="entry name" value="LIM2_Rga"/>
    <property type="match status" value="1"/>
</dbReference>
<dbReference type="FunFam" id="2.10.110.10:FF:000044">
    <property type="entry name" value="Rho GTPase activator Rga"/>
    <property type="match status" value="1"/>
</dbReference>
<evidence type="ECO:0000256" key="3">
    <source>
        <dbReference type="ARBA" id="ARBA00022833"/>
    </source>
</evidence>
<evidence type="ECO:0000259" key="8">
    <source>
        <dbReference type="PROSITE" id="PS50238"/>
    </source>
</evidence>
<evidence type="ECO:0000256" key="2">
    <source>
        <dbReference type="ARBA" id="ARBA00022723"/>
    </source>
</evidence>
<dbReference type="PROSITE" id="PS00478">
    <property type="entry name" value="LIM_DOMAIN_1"/>
    <property type="match status" value="1"/>
</dbReference>
<feature type="compositionally biased region" description="Pro residues" evidence="6">
    <location>
        <begin position="169"/>
        <end position="180"/>
    </location>
</feature>
<feature type="region of interest" description="Disordered" evidence="6">
    <location>
        <begin position="577"/>
        <end position="651"/>
    </location>
</feature>
<dbReference type="STRING" id="1447883.A0A2B7XRB7"/>
<comment type="caution">
    <text evidence="9">The sequence shown here is derived from an EMBL/GenBank/DDBJ whole genome shotgun (WGS) entry which is preliminary data.</text>
</comment>
<feature type="domain" description="Rho-GAP" evidence="8">
    <location>
        <begin position="1005"/>
        <end position="1192"/>
    </location>
</feature>
<dbReference type="Proteomes" id="UP000224634">
    <property type="component" value="Unassembled WGS sequence"/>
</dbReference>
<dbReference type="CDD" id="cd00159">
    <property type="entry name" value="RhoGAP"/>
    <property type="match status" value="1"/>
</dbReference>
<feature type="compositionally biased region" description="Basic and acidic residues" evidence="6">
    <location>
        <begin position="519"/>
        <end position="528"/>
    </location>
</feature>
<feature type="region of interest" description="Disordered" evidence="6">
    <location>
        <begin position="913"/>
        <end position="960"/>
    </location>
</feature>
<keyword evidence="2 4" id="KW-0479">Metal-binding</keyword>
<feature type="coiled-coil region" evidence="5">
    <location>
        <begin position="653"/>
        <end position="680"/>
    </location>
</feature>
<dbReference type="InterPro" id="IPR008936">
    <property type="entry name" value="Rho_GTPase_activation_prot"/>
</dbReference>
<feature type="coiled-coil region" evidence="5">
    <location>
        <begin position="760"/>
        <end position="811"/>
    </location>
</feature>
<dbReference type="PROSITE" id="PS50238">
    <property type="entry name" value="RHOGAP"/>
    <property type="match status" value="1"/>
</dbReference>
<evidence type="ECO:0000256" key="4">
    <source>
        <dbReference type="PROSITE-ProRule" id="PRU00125"/>
    </source>
</evidence>
<feature type="compositionally biased region" description="Polar residues" evidence="6">
    <location>
        <begin position="974"/>
        <end position="987"/>
    </location>
</feature>
<dbReference type="PANTHER" id="PTHR23176">
    <property type="entry name" value="RHO/RAC/CDC GTPASE-ACTIVATING PROTEIN"/>
    <property type="match status" value="1"/>
</dbReference>
<dbReference type="Gene3D" id="2.10.110.10">
    <property type="entry name" value="Cysteine Rich Protein"/>
    <property type="match status" value="2"/>
</dbReference>
<organism evidence="9 10">
    <name type="scientific">Polytolypa hystricis (strain UAMH7299)</name>
    <dbReference type="NCBI Taxonomy" id="1447883"/>
    <lineage>
        <taxon>Eukaryota</taxon>
        <taxon>Fungi</taxon>
        <taxon>Dikarya</taxon>
        <taxon>Ascomycota</taxon>
        <taxon>Pezizomycotina</taxon>
        <taxon>Eurotiomycetes</taxon>
        <taxon>Eurotiomycetidae</taxon>
        <taxon>Onygenales</taxon>
        <taxon>Onygenales incertae sedis</taxon>
        <taxon>Polytolypa</taxon>
    </lineage>
</organism>
<dbReference type="Pfam" id="PF00412">
    <property type="entry name" value="LIM"/>
    <property type="match status" value="1"/>
</dbReference>
<feature type="compositionally biased region" description="Polar residues" evidence="6">
    <location>
        <begin position="214"/>
        <end position="229"/>
    </location>
</feature>
<reference evidence="9 10" key="1">
    <citation type="submission" date="2017-10" db="EMBL/GenBank/DDBJ databases">
        <title>Comparative genomics in systemic dimorphic fungi from Ajellomycetaceae.</title>
        <authorList>
            <person name="Munoz J.F."/>
            <person name="Mcewen J.G."/>
            <person name="Clay O.K."/>
            <person name="Cuomo C.A."/>
        </authorList>
    </citation>
    <scope>NUCLEOTIDE SEQUENCE [LARGE SCALE GENOMIC DNA]</scope>
    <source>
        <strain evidence="9 10">UAMH7299</strain>
    </source>
</reference>
<feature type="compositionally biased region" description="Polar residues" evidence="6">
    <location>
        <begin position="944"/>
        <end position="958"/>
    </location>
</feature>
<keyword evidence="5" id="KW-0175">Coiled coil</keyword>
<evidence type="ECO:0000259" key="7">
    <source>
        <dbReference type="PROSITE" id="PS50023"/>
    </source>
</evidence>
<dbReference type="InterPro" id="IPR050729">
    <property type="entry name" value="Rho-GAP"/>
</dbReference>
<keyword evidence="1" id="KW-0343">GTPase activation</keyword>
<feature type="compositionally biased region" description="Basic and acidic residues" evidence="6">
    <location>
        <begin position="420"/>
        <end position="434"/>
    </location>
</feature>
<feature type="compositionally biased region" description="Polar residues" evidence="6">
    <location>
        <begin position="334"/>
        <end position="346"/>
    </location>
</feature>
<dbReference type="GO" id="GO:0046872">
    <property type="term" value="F:metal ion binding"/>
    <property type="evidence" value="ECO:0007669"/>
    <property type="project" value="UniProtKB-KW"/>
</dbReference>
<feature type="compositionally biased region" description="Polar residues" evidence="6">
    <location>
        <begin position="550"/>
        <end position="559"/>
    </location>
</feature>
<feature type="compositionally biased region" description="Polar residues" evidence="6">
    <location>
        <begin position="591"/>
        <end position="606"/>
    </location>
</feature>
<feature type="compositionally biased region" description="Polar residues" evidence="6">
    <location>
        <begin position="288"/>
        <end position="302"/>
    </location>
</feature>
<dbReference type="SMART" id="SM00132">
    <property type="entry name" value="LIM"/>
    <property type="match status" value="2"/>
</dbReference>
<dbReference type="InterPro" id="IPR001781">
    <property type="entry name" value="Znf_LIM"/>
</dbReference>
<keyword evidence="3 4" id="KW-0862">Zinc</keyword>
<protein>
    <submittedName>
        <fullName evidence="9">Uncharacterized protein</fullName>
    </submittedName>
</protein>
<dbReference type="OrthoDB" id="79452at2759"/>
<dbReference type="Gene3D" id="1.10.555.10">
    <property type="entry name" value="Rho GTPase activation protein"/>
    <property type="match status" value="1"/>
</dbReference>
<proteinExistence type="predicted"/>
<feature type="compositionally biased region" description="Low complexity" evidence="6">
    <location>
        <begin position="479"/>
        <end position="495"/>
    </location>
</feature>
<evidence type="ECO:0000313" key="10">
    <source>
        <dbReference type="Proteomes" id="UP000224634"/>
    </source>
</evidence>
<sequence length="1199" mass="132739">MVVQPDLESPTGYPESPLDQDDILYPCKGCGEILEEGKAFELAGKRWHIDCFRCNTCSTLLDSDANLLLLGDGSLICNNCTYSCSSCGNKIEDLAILTGDQAFCANCFKCRNCKRKIENLRYARTSQGIFCMDCHESLMARRRKRTARNAAQRQKPPPPNALLDKSLPSLPPRSPLPPDGTPSTDPYSVTPTEPVPRSRPDEDRHHTRNERNDLSSVQNAGQDNLILPSSTYRSNRHSMMSHKSEVDGAEEFLIPVAFDPNPDHHSPRISSSDNQAMLEERPQDYFPDNSQKHIASQRQQSGLHEAQPEQPSPHIAYQEKRRTEADAARKRQDSQPSSNVSGTQSPALGPDRIREQNAVQRSSKHEGDGADKFKLQDVPKGKRTGGSETERSSTDESFANIPSKDPARNSNQRVEPSEPSGRRSDESRTRDSESSKPGPTVQRTGMQYPPKRGDSLESKLHHVQRKDVAQQSSRLGQVESNPESAAAASSSPAANVKTSESAPKRSFDSSSTPIASPHSRNDSRDKFTPTRASQQGSLDSRIASNHARNESVNTLQSEPLRTDAASSLLRYSVGGEFTMDEDMSRIMGDEGNQNSESFLRRVSNSVRHGRSFSDKGSRLSKEQKWPKSPSGSTNFAQDISSPSTSSPDNRDELAWYKNELRRERQKVLEKEQKISELEASLNATVNIKQVNTELREKRSTMVFLDTQKEIVLRELEVLTEHIAAEKQSGAPLDLGKMNNSVVREFAESMQRLKDSFAPQIEELILKRNDLLEEISNLGRMKDKSFQEFEQLSSKNAQLAELNNQLVHQIQELYKANSNSTADGGRQGANGLGIYSHQKDKSSASLDARDVQANLAALGSSGNIHQEEAEPVTVLQGPQVVSIRKGQPRKFNWKKGQTVAKGVTKGLKGAFMSAEGRGGQQRGDAGHFTETAPYGSLAVPDGASSAATPRSQSQSQDGYKQSWDPYKPAFGFFGNQKNKPAQNKGQNGSSPAIVDASAAAAALFGSELEQRIEVEKGVIPFIVTRCIEEVELRGMDVEGIYRKSGGSSQVQIIRDSFENSTDFDISDPDLDIHAVTSTLKQYFRKLPTPLITFPVYDKLLEAGGVTPVSARIDVMQRGLADLPRVHRDVLEFLVFHLKRVVDREKENLMTSTNVAVVFAPTILRPESLSREMTDVQRKNEALQFLVDNCQDIFMGIEEEQ</sequence>